<evidence type="ECO:0008006" key="4">
    <source>
        <dbReference type="Google" id="ProtNLM"/>
    </source>
</evidence>
<gene>
    <name evidence="2" type="ORF">BWK59_00505</name>
</gene>
<dbReference type="RefSeq" id="WP_088390036.1">
    <property type="nucleotide sequence ID" value="NZ_MTCZ01000002.1"/>
</dbReference>
<dbReference type="EMBL" id="MTCZ01000002">
    <property type="protein sequence ID" value="OWP85368.1"/>
    <property type="molecule type" value="Genomic_DNA"/>
</dbReference>
<reference evidence="2 3" key="1">
    <citation type="journal article" date="2017" name="Infect. Genet. Evol.">
        <title>Comparative genome analysis of fish pathogen Flavobacterium columnare reveals extensive sequence diversity within the species.</title>
        <authorList>
            <person name="Kayansamruaj P."/>
            <person name="Dong H.T."/>
            <person name="Hirono I."/>
            <person name="Kondo H."/>
            <person name="Senapin S."/>
            <person name="Rodkhum C."/>
        </authorList>
    </citation>
    <scope>NUCLEOTIDE SEQUENCE [LARGE SCALE GENOMIC DNA]</scope>
    <source>
        <strain evidence="2 3">1215</strain>
    </source>
</reference>
<dbReference type="Proteomes" id="UP000197768">
    <property type="component" value="Unassembled WGS sequence"/>
</dbReference>
<dbReference type="InterPro" id="IPR019619">
    <property type="entry name" value="DUF2490"/>
</dbReference>
<comment type="caution">
    <text evidence="2">The sequence shown here is derived from an EMBL/GenBank/DDBJ whole genome shotgun (WGS) entry which is preliminary data.</text>
</comment>
<keyword evidence="1" id="KW-0732">Signal</keyword>
<proteinExistence type="predicted"/>
<accession>A0A246GNQ9</accession>
<protein>
    <recommendedName>
        <fullName evidence="4">DUF2490 domain-containing protein</fullName>
    </recommendedName>
</protein>
<organism evidence="2 3">
    <name type="scientific">Flavobacterium davisii</name>
    <dbReference type="NCBI Taxonomy" id="2906077"/>
    <lineage>
        <taxon>Bacteria</taxon>
        <taxon>Pseudomonadati</taxon>
        <taxon>Bacteroidota</taxon>
        <taxon>Flavobacteriia</taxon>
        <taxon>Flavobacteriales</taxon>
        <taxon>Flavobacteriaceae</taxon>
        <taxon>Flavobacterium</taxon>
    </lineage>
</organism>
<feature type="signal peptide" evidence="1">
    <location>
        <begin position="1"/>
        <end position="25"/>
    </location>
</feature>
<evidence type="ECO:0000313" key="3">
    <source>
        <dbReference type="Proteomes" id="UP000197768"/>
    </source>
</evidence>
<evidence type="ECO:0000256" key="1">
    <source>
        <dbReference type="SAM" id="SignalP"/>
    </source>
</evidence>
<name>A0A246GNQ9_9FLAO</name>
<feature type="chain" id="PRO_5012354276" description="DUF2490 domain-containing protein" evidence="1">
    <location>
        <begin position="26"/>
        <end position="255"/>
    </location>
</feature>
<sequence length="255" mass="30312">MKFNIKRIGVLLMLLFLIIETTTQAQVINHNNDIWFHYLGKNKLNKKVSFTLEATMRYANGFDEKQQYFIRPSLDYQFNKSFVGSIGYSHYNTYVYGEYPINKTNIPEDHIWIQVTHTTNSGDFKFTNRLRDEYRLVGIPLKKTDGDYEIDHYDYRNRLRYMFILNHPLIKDADGKSKMFLNIGNEVFINIGVKEAKTLVQQNRVIAGFGYNLNEHHQIQLNYIHQNNWNLGNTIQENNPTLRISYLTNFDWYNK</sequence>
<dbReference type="Pfam" id="PF10677">
    <property type="entry name" value="DUF2490"/>
    <property type="match status" value="1"/>
</dbReference>
<dbReference type="AlphaFoldDB" id="A0A246GNQ9"/>
<evidence type="ECO:0000313" key="2">
    <source>
        <dbReference type="EMBL" id="OWP85368.1"/>
    </source>
</evidence>